<dbReference type="PROSITE" id="PS50004">
    <property type="entry name" value="C2"/>
    <property type="match status" value="1"/>
</dbReference>
<dbReference type="Gene3D" id="2.60.40.150">
    <property type="entry name" value="C2 domain"/>
    <property type="match status" value="1"/>
</dbReference>
<evidence type="ECO:0000259" key="3">
    <source>
        <dbReference type="PROSITE" id="PS50004"/>
    </source>
</evidence>
<gene>
    <name evidence="4" type="ORF">Vbra_20018</name>
</gene>
<feature type="compositionally biased region" description="Low complexity" evidence="1">
    <location>
        <begin position="659"/>
        <end position="668"/>
    </location>
</feature>
<protein>
    <recommendedName>
        <fullName evidence="3">C2 domain-containing protein</fullName>
    </recommendedName>
</protein>
<feature type="transmembrane region" description="Helical" evidence="2">
    <location>
        <begin position="21"/>
        <end position="40"/>
    </location>
</feature>
<evidence type="ECO:0000313" key="4">
    <source>
        <dbReference type="EMBL" id="CEL91815.1"/>
    </source>
</evidence>
<feature type="transmembrane region" description="Helical" evidence="2">
    <location>
        <begin position="810"/>
        <end position="832"/>
    </location>
</feature>
<keyword evidence="2" id="KW-1133">Transmembrane helix</keyword>
<dbReference type="SMART" id="SM00239">
    <property type="entry name" value="C2"/>
    <property type="match status" value="1"/>
</dbReference>
<dbReference type="InterPro" id="IPR035892">
    <property type="entry name" value="C2_domain_sf"/>
</dbReference>
<dbReference type="SUPFAM" id="SSF49562">
    <property type="entry name" value="C2 domain (Calcium/lipid-binding domain, CaLB)"/>
    <property type="match status" value="1"/>
</dbReference>
<feature type="compositionally biased region" description="Polar residues" evidence="1">
    <location>
        <begin position="876"/>
        <end position="890"/>
    </location>
</feature>
<feature type="region of interest" description="Disordered" evidence="1">
    <location>
        <begin position="587"/>
        <end position="705"/>
    </location>
</feature>
<name>A0A0G4E886_VITBC</name>
<dbReference type="InParanoid" id="A0A0G4E886"/>
<dbReference type="VEuPathDB" id="CryptoDB:Vbra_20018"/>
<feature type="compositionally biased region" description="Low complexity" evidence="1">
    <location>
        <begin position="485"/>
        <end position="495"/>
    </location>
</feature>
<feature type="domain" description="C2" evidence="3">
    <location>
        <begin position="257"/>
        <end position="379"/>
    </location>
</feature>
<dbReference type="EMBL" id="CDMY01000022">
    <property type="protein sequence ID" value="CEL91815.1"/>
    <property type="molecule type" value="Genomic_DNA"/>
</dbReference>
<keyword evidence="2" id="KW-0472">Membrane</keyword>
<evidence type="ECO:0000256" key="1">
    <source>
        <dbReference type="SAM" id="MobiDB-lite"/>
    </source>
</evidence>
<proteinExistence type="predicted"/>
<evidence type="ECO:0000313" key="5">
    <source>
        <dbReference type="Proteomes" id="UP000041254"/>
    </source>
</evidence>
<evidence type="ECO:0000256" key="2">
    <source>
        <dbReference type="SAM" id="Phobius"/>
    </source>
</evidence>
<feature type="region of interest" description="Disordered" evidence="1">
    <location>
        <begin position="871"/>
        <end position="890"/>
    </location>
</feature>
<feature type="region of interest" description="Disordered" evidence="1">
    <location>
        <begin position="423"/>
        <end position="504"/>
    </location>
</feature>
<reference evidence="4 5" key="1">
    <citation type="submission" date="2014-11" db="EMBL/GenBank/DDBJ databases">
        <authorList>
            <person name="Zhu J."/>
            <person name="Qi W."/>
            <person name="Song R."/>
        </authorList>
    </citation>
    <scope>NUCLEOTIDE SEQUENCE [LARGE SCALE GENOMIC DNA]</scope>
</reference>
<accession>A0A0G4E886</accession>
<feature type="transmembrane region" description="Helical" evidence="2">
    <location>
        <begin position="784"/>
        <end position="804"/>
    </location>
</feature>
<feature type="compositionally biased region" description="Low complexity" evidence="1">
    <location>
        <begin position="629"/>
        <end position="640"/>
    </location>
</feature>
<feature type="transmembrane region" description="Helical" evidence="2">
    <location>
        <begin position="561"/>
        <end position="579"/>
    </location>
</feature>
<organism evidence="4 5">
    <name type="scientific">Vitrella brassicaformis (strain CCMP3155)</name>
    <dbReference type="NCBI Taxonomy" id="1169540"/>
    <lineage>
        <taxon>Eukaryota</taxon>
        <taxon>Sar</taxon>
        <taxon>Alveolata</taxon>
        <taxon>Colpodellida</taxon>
        <taxon>Vitrellaceae</taxon>
        <taxon>Vitrella</taxon>
    </lineage>
</organism>
<keyword evidence="5" id="KW-1185">Reference proteome</keyword>
<dbReference type="CDD" id="cd00030">
    <property type="entry name" value="C2"/>
    <property type="match status" value="1"/>
</dbReference>
<dbReference type="Proteomes" id="UP000041254">
    <property type="component" value="Unassembled WGS sequence"/>
</dbReference>
<keyword evidence="2" id="KW-0812">Transmembrane</keyword>
<dbReference type="InterPro" id="IPR000008">
    <property type="entry name" value="C2_dom"/>
</dbReference>
<sequence length="890" mass="99814">MGLFRLFRLCFSVPLRLFLDTVLFLSLLGFLPWFCCFRLWEGGLKVFFGAIQVLLEFQRTQWRRLLSLLRPFQWQFDALFARHYFQLKRRVVSIIRPLVHITKHFIDFLIESLLTRMYVLGQWVKAGSAAGFIAVSLTVLLFETLRESVRNAISAVRRTRERLGQAVVWLQKALSADSEALSRRFILYRILDTRLTKAENTVIGCLARATKNIDTAVGQAQDVASGMALDIRLTSWSTRLRILPDPAALRPFSPWMVIRHPERAGHRKTYRGYGLWCVTIMEAKAVDRTATEAGRFRDPWSYPYVRVGRDGLHFFRTVTAHHNGTQWNFAFMLPVYHPHSELTLELLDYDPVTGWSHPIGLMAFPAWRLQTNKRRQGWAALYAPPAVHGPPAPPGVTAWLRLTMEFRVQSVFHEIIAHALPMPKKKQTSHSKAVSQASGIIKPSDPDFPASIGDPLSLNTAIRPKDGFLTGGDGARRSPPQSQRSPLGGLVSPGGSSEGEGEDEQMMQSLIGAAMVLRDQLVKRGITRLKEAVSLVLRWQYPFLSVTATVLFWATCFNIDLLPALLLFLTLSTLVHYYYRTYNKAPHARSRPLSHPPSSFLPATPINRRHRGSPRGGAQRSPAHSPTGPSQQPRSPPMRSFLSPFTLRARRPPAEGQESVPSVPSSLVLPPPRVAEGGLGMGGMHAGPAAQTQGARDFERDRDQEEETALEAPIVVVPSSMGATVKEPPAGMSLPLRLRLLFRLLPASVKNVLVAYVRPVILGIAYVVGKIDDLFHWNNVYESWLFMALLMLCGASYVMAGLSLRVFLWSLWSGTLALVFWMFVLAGSYVLLRQSPPYRFCYAILLGVRTLFLRQFYALILEHEVPSLPQAMPNGLSPQSITESTRPPTP</sequence>
<dbReference type="AlphaFoldDB" id="A0A0G4E886"/>